<reference evidence="1 2" key="1">
    <citation type="submission" date="2022-12" db="EMBL/GenBank/DDBJ databases">
        <title>Metagenome assembled genome from gulf of manar.</title>
        <authorList>
            <person name="Kohli P."/>
            <person name="Pk S."/>
            <person name="Venkata Ramana C."/>
            <person name="Sasikala C."/>
        </authorList>
    </citation>
    <scope>NUCLEOTIDE SEQUENCE [LARGE SCALE GENOMIC DNA]</scope>
    <source>
        <strain evidence="1">JB008</strain>
    </source>
</reference>
<accession>A0AAJ1IGK3</accession>
<dbReference type="AlphaFoldDB" id="A0AAJ1IGK3"/>
<dbReference type="Proteomes" id="UP001221217">
    <property type="component" value="Unassembled WGS sequence"/>
</dbReference>
<sequence length="303" mass="34039">MGNIRSGDILTVKIIENNNGLIKASLLGKTMLLKGPDNLQVDSVHRVKALWNTEILQLNLLDSKSRVSELFDMSASLKGASDHFASMLFAAAKRAGLHLKDENVNILKRLIRKKTNLDVEKSRIASEAVKKGLSPDELLMIFEGTDSESENRQNKEKTLLFNHLKSNDELWFVVPYNFSGGFSETESSDQDLSLNGSIRIRKEMKTGKISLAVIETRIENKRIYFMIKDFNNKHAAMKIFSDGILDKSTKKAIREELPKILGNLPIKFDDNIIEDCFEDRADGSGFDGFSYSDFSAEGVEEIV</sequence>
<comment type="caution">
    <text evidence="1">The sequence shown here is derived from an EMBL/GenBank/DDBJ whole genome shotgun (WGS) entry which is preliminary data.</text>
</comment>
<proteinExistence type="predicted"/>
<dbReference type="EMBL" id="JAQQAL010000010">
    <property type="protein sequence ID" value="MDC7225831.1"/>
    <property type="molecule type" value="Genomic_DNA"/>
</dbReference>
<evidence type="ECO:0000313" key="1">
    <source>
        <dbReference type="EMBL" id="MDC7225831.1"/>
    </source>
</evidence>
<evidence type="ECO:0000313" key="2">
    <source>
        <dbReference type="Proteomes" id="UP001221217"/>
    </source>
</evidence>
<name>A0AAJ1IGK3_9SPIO</name>
<organism evidence="1 2">
    <name type="scientific">Candidatus Thalassospirochaeta sargassi</name>
    <dbReference type="NCBI Taxonomy" id="3119039"/>
    <lineage>
        <taxon>Bacteria</taxon>
        <taxon>Pseudomonadati</taxon>
        <taxon>Spirochaetota</taxon>
        <taxon>Spirochaetia</taxon>
        <taxon>Spirochaetales</taxon>
        <taxon>Spirochaetaceae</taxon>
        <taxon>Candidatus Thalassospirochaeta</taxon>
    </lineage>
</organism>
<protein>
    <submittedName>
        <fullName evidence="1">Uncharacterized protein</fullName>
    </submittedName>
</protein>
<gene>
    <name evidence="1" type="ORF">PQJ61_03590</name>
</gene>